<keyword evidence="4" id="KW-1185">Reference proteome</keyword>
<comment type="caution">
    <text evidence="3">The sequence shown here is derived from an EMBL/GenBank/DDBJ whole genome shotgun (WGS) entry which is preliminary data.</text>
</comment>
<gene>
    <name evidence="3" type="ORF">PCOR1329_LOCUS32289</name>
</gene>
<feature type="compositionally biased region" description="Low complexity" evidence="2">
    <location>
        <begin position="415"/>
        <end position="424"/>
    </location>
</feature>
<feature type="region of interest" description="Disordered" evidence="2">
    <location>
        <begin position="786"/>
        <end position="856"/>
    </location>
</feature>
<organism evidence="3 4">
    <name type="scientific">Prorocentrum cordatum</name>
    <dbReference type="NCBI Taxonomy" id="2364126"/>
    <lineage>
        <taxon>Eukaryota</taxon>
        <taxon>Sar</taxon>
        <taxon>Alveolata</taxon>
        <taxon>Dinophyceae</taxon>
        <taxon>Prorocentrales</taxon>
        <taxon>Prorocentraceae</taxon>
        <taxon>Prorocentrum</taxon>
    </lineage>
</organism>
<feature type="compositionally biased region" description="Basic residues" evidence="2">
    <location>
        <begin position="334"/>
        <end position="356"/>
    </location>
</feature>
<sequence>RVFPPRAPRRVAEVADQPDEGDSSSSSASSPPDASGSDSPLSSLSDSDAGVFDAGSWHEGLLARIGNLQMKAAWDTVAALQAISRKRPSSLEDDDTFVQEAGLLEVDHGTEGRQMSKARADIDREIDEAQLRTCSWVGRFADSLQHTARSIEDHARRRPKKAGFSFDNMRGEEPQVLGAARPGREGPRAGVVAESGAKAADRGGRPPEAHLRAAEPNRFPAGERQPREERARPALQGARVRVEYAGDRCRGGPVRRDQERGHGAATGRAAPPEPAAAGEPRGAVGGELGFRAPQELPGDRRGLHGRRGHQGLAVLRGLPAARGAGPRRPDAAGPRRRGAAGRRRRGGRRGGGRRGGGRGGGGCAGGPPASGAGGPRGAARAGAGRGRGAAGHGGGEGAAAGGPGGGGGDLGAPGGARAPGRIGAPPQPSPARGRPCSAAPAREQAAAAGEPAVGGSRPVSAQEGAVAGASGEYNACAGEIAAALAGRPPESAGAGQEVIAQQLLELERMEAARRRLQTTWVRLRSQSAAFSLAGGGKEPQQYQPRLQRAAWQGAESAQAPSRCEPGGPAGREGRGGAGAVGGGAAGELEPQATTLGVKTLQRSALRGESGDPLRRDAISFGSEFQGLLGGDLALGTGDKLWERRRKSMAERLRRLSEIQGPPEMISQLLKKQGENIQLSTQLRNYEYLINKMRKNIPLTNRDLRLIEAMLNLDDCGNAELKEDVAAARRRVRHLQRVLREKRQAWRSTDGVMQLPRGKSVKVLTHASREQERVGAAKATSAAQWLAGRGGAGPAAAPGAPRPGARGAGEVLRTLRGLSPSPASVVERRRGGRGSAGHRSDVDHLFPRRGDHGGEHP</sequence>
<feature type="compositionally biased region" description="Gly residues" evidence="2">
    <location>
        <begin position="567"/>
        <end position="583"/>
    </location>
</feature>
<feature type="coiled-coil region" evidence="1">
    <location>
        <begin position="717"/>
        <end position="744"/>
    </location>
</feature>
<evidence type="ECO:0000256" key="2">
    <source>
        <dbReference type="SAM" id="MobiDB-lite"/>
    </source>
</evidence>
<accession>A0ABN9ST00</accession>
<keyword evidence="1" id="KW-0175">Coiled coil</keyword>
<evidence type="ECO:0000256" key="1">
    <source>
        <dbReference type="SAM" id="Coils"/>
    </source>
</evidence>
<feature type="compositionally biased region" description="Low complexity" evidence="2">
    <location>
        <begin position="793"/>
        <end position="808"/>
    </location>
</feature>
<feature type="compositionally biased region" description="Basic and acidic residues" evidence="2">
    <location>
        <begin position="240"/>
        <end position="262"/>
    </location>
</feature>
<proteinExistence type="predicted"/>
<feature type="region of interest" description="Disordered" evidence="2">
    <location>
        <begin position="151"/>
        <end position="460"/>
    </location>
</feature>
<feature type="compositionally biased region" description="Low complexity" evidence="2">
    <location>
        <begin position="310"/>
        <end position="326"/>
    </location>
</feature>
<feature type="region of interest" description="Disordered" evidence="2">
    <location>
        <begin position="1"/>
        <end position="49"/>
    </location>
</feature>
<feature type="compositionally biased region" description="Low complexity" evidence="2">
    <location>
        <begin position="263"/>
        <end position="282"/>
    </location>
</feature>
<feature type="non-terminal residue" evidence="3">
    <location>
        <position position="1"/>
    </location>
</feature>
<name>A0ABN9ST00_9DINO</name>
<feature type="compositionally biased region" description="Basic and acidic residues" evidence="2">
    <location>
        <begin position="837"/>
        <end position="856"/>
    </location>
</feature>
<protein>
    <submittedName>
        <fullName evidence="3">Uncharacterized protein</fullName>
    </submittedName>
</protein>
<evidence type="ECO:0000313" key="4">
    <source>
        <dbReference type="Proteomes" id="UP001189429"/>
    </source>
</evidence>
<dbReference type="Proteomes" id="UP001189429">
    <property type="component" value="Unassembled WGS sequence"/>
</dbReference>
<feature type="compositionally biased region" description="Basic and acidic residues" evidence="2">
    <location>
        <begin position="199"/>
        <end position="215"/>
    </location>
</feature>
<feature type="compositionally biased region" description="Gly residues" evidence="2">
    <location>
        <begin position="383"/>
        <end position="414"/>
    </location>
</feature>
<feature type="compositionally biased region" description="Low complexity" evidence="2">
    <location>
        <begin position="438"/>
        <end position="451"/>
    </location>
</feature>
<dbReference type="EMBL" id="CAUYUJ010013014">
    <property type="protein sequence ID" value="CAK0835198.1"/>
    <property type="molecule type" value="Genomic_DNA"/>
</dbReference>
<evidence type="ECO:0000313" key="3">
    <source>
        <dbReference type="EMBL" id="CAK0835198.1"/>
    </source>
</evidence>
<feature type="compositionally biased region" description="Low complexity" evidence="2">
    <location>
        <begin position="23"/>
        <end position="49"/>
    </location>
</feature>
<feature type="region of interest" description="Disordered" evidence="2">
    <location>
        <begin position="551"/>
        <end position="583"/>
    </location>
</feature>
<reference evidence="3" key="1">
    <citation type="submission" date="2023-10" db="EMBL/GenBank/DDBJ databases">
        <authorList>
            <person name="Chen Y."/>
            <person name="Shah S."/>
            <person name="Dougan E. K."/>
            <person name="Thang M."/>
            <person name="Chan C."/>
        </authorList>
    </citation>
    <scope>NUCLEOTIDE SEQUENCE [LARGE SCALE GENOMIC DNA]</scope>
</reference>